<keyword evidence="1" id="KW-0472">Membrane</keyword>
<protein>
    <submittedName>
        <fullName evidence="2">Uncharacterized protein</fullName>
    </submittedName>
</protein>
<evidence type="ECO:0000256" key="1">
    <source>
        <dbReference type="SAM" id="Phobius"/>
    </source>
</evidence>
<feature type="transmembrane region" description="Helical" evidence="1">
    <location>
        <begin position="78"/>
        <end position="96"/>
    </location>
</feature>
<keyword evidence="3" id="KW-1185">Reference proteome</keyword>
<keyword evidence="1" id="KW-0812">Transmembrane</keyword>
<sequence length="201" mass="21027">MTCAAPRLGWPTWWRACAWLLVAAAGSAAFGWLFDALAVVTGCGDGFGNAGLSGRLDGAACLLIEDGIPLFRLPWADLALGGTLAAAALVATLLTLRAVQRGGGVRAALVPVPALLVAGAVAAVRELQLISVEPVFNPHFRSCAGPARLSAALSSVNITPLCLLPSPCSSATLIPAHDSRRIKNRLLDVHPWFVHPRRTRQ</sequence>
<keyword evidence="1" id="KW-1133">Transmembrane helix</keyword>
<accession>A0AAC9LIQ4</accession>
<dbReference type="AlphaFoldDB" id="A0AAC9LIQ4"/>
<feature type="transmembrane region" description="Helical" evidence="1">
    <location>
        <begin position="103"/>
        <end position="124"/>
    </location>
</feature>
<evidence type="ECO:0000313" key="3">
    <source>
        <dbReference type="Proteomes" id="UP000185511"/>
    </source>
</evidence>
<gene>
    <name evidence="2" type="ORF">UA74_25355</name>
</gene>
<dbReference type="KEGG" id="acad:UA74_25355"/>
<organism evidence="2 3">
    <name type="scientific">Actinoalloteichus fjordicus</name>
    <dbReference type="NCBI Taxonomy" id="1612552"/>
    <lineage>
        <taxon>Bacteria</taxon>
        <taxon>Bacillati</taxon>
        <taxon>Actinomycetota</taxon>
        <taxon>Actinomycetes</taxon>
        <taxon>Pseudonocardiales</taxon>
        <taxon>Pseudonocardiaceae</taxon>
        <taxon>Actinoalloteichus</taxon>
    </lineage>
</organism>
<dbReference type="RefSeq" id="WP_075742501.1">
    <property type="nucleotide sequence ID" value="NZ_CP016076.1"/>
</dbReference>
<reference evidence="3" key="1">
    <citation type="submission" date="2016-06" db="EMBL/GenBank/DDBJ databases">
        <title>Complete genome sequence of Actinoalloteichus fjordicus DSM 46855 (=ADI127-17), type strain of the new species Actinoalloteichus fjordicus.</title>
        <authorList>
            <person name="Ruckert C."/>
            <person name="Nouioui I."/>
            <person name="Willmese J."/>
            <person name="van Wezel G."/>
            <person name="Klenk H.-P."/>
            <person name="Kalinowski J."/>
            <person name="Zotchev S.B."/>
        </authorList>
    </citation>
    <scope>NUCLEOTIDE SEQUENCE [LARGE SCALE GENOMIC DNA]</scope>
    <source>
        <strain evidence="3">ADI127-7</strain>
    </source>
</reference>
<proteinExistence type="predicted"/>
<name>A0AAC9LIQ4_9PSEU</name>
<dbReference type="Proteomes" id="UP000185511">
    <property type="component" value="Chromosome"/>
</dbReference>
<dbReference type="EMBL" id="CP016076">
    <property type="protein sequence ID" value="APU17080.1"/>
    <property type="molecule type" value="Genomic_DNA"/>
</dbReference>
<evidence type="ECO:0000313" key="2">
    <source>
        <dbReference type="EMBL" id="APU17080.1"/>
    </source>
</evidence>
<feature type="transmembrane region" description="Helical" evidence="1">
    <location>
        <begin position="12"/>
        <end position="34"/>
    </location>
</feature>